<accession>A0A2J6TJ92</accession>
<name>A0A2J6TJ92_9HELO</name>
<dbReference type="InterPro" id="IPR045518">
    <property type="entry name" value="2EXR"/>
</dbReference>
<sequence>MNPALSTSQVSPITSFLDPFHANTSGRRMLPQFSLHQSSNKQGLTLSLQWSDFVRCEVDNSVFFTQKYTTELSKPKVPTLLQTSQESRAEALKHYKLEFCTHMALQTGITIVLAARIYINYASDVLVPRGNWNVISFRNFYDRVTKAGLIHLAMDTAGCFWIDNLKDYCTHGTWPLNSVKELMLYNSRGETFWKGSEHLDKFRKRYKGGSKLLEMEKLEGQRSEDVAYVEKYLLKTFDKIEGKEERIEVDMEAPILPKRRFPRYLDDCPLTEPEELRRPNITYRKLVAKPIDA</sequence>
<dbReference type="InParanoid" id="A0A2J6TJ92"/>
<organism evidence="2 3">
    <name type="scientific">Hyaloscypha bicolor E</name>
    <dbReference type="NCBI Taxonomy" id="1095630"/>
    <lineage>
        <taxon>Eukaryota</taxon>
        <taxon>Fungi</taxon>
        <taxon>Dikarya</taxon>
        <taxon>Ascomycota</taxon>
        <taxon>Pezizomycotina</taxon>
        <taxon>Leotiomycetes</taxon>
        <taxon>Helotiales</taxon>
        <taxon>Hyaloscyphaceae</taxon>
        <taxon>Hyaloscypha</taxon>
        <taxon>Hyaloscypha bicolor</taxon>
    </lineage>
</organism>
<dbReference type="Proteomes" id="UP000235371">
    <property type="component" value="Unassembled WGS sequence"/>
</dbReference>
<dbReference type="AlphaFoldDB" id="A0A2J6TJ92"/>
<dbReference type="Pfam" id="PF20150">
    <property type="entry name" value="2EXR"/>
    <property type="match status" value="1"/>
</dbReference>
<evidence type="ECO:0000313" key="2">
    <source>
        <dbReference type="EMBL" id="PMD63084.1"/>
    </source>
</evidence>
<dbReference type="EMBL" id="KZ613782">
    <property type="protein sequence ID" value="PMD63084.1"/>
    <property type="molecule type" value="Genomic_DNA"/>
</dbReference>
<dbReference type="RefSeq" id="XP_024739988.1">
    <property type="nucleotide sequence ID" value="XM_024879661.1"/>
</dbReference>
<gene>
    <name evidence="2" type="ORF">K444DRAFT_609961</name>
</gene>
<feature type="non-terminal residue" evidence="2">
    <location>
        <position position="1"/>
    </location>
</feature>
<feature type="domain" description="2EXR" evidence="1">
    <location>
        <begin position="67"/>
        <end position="126"/>
    </location>
</feature>
<protein>
    <recommendedName>
        <fullName evidence="1">2EXR domain-containing protein</fullName>
    </recommendedName>
</protein>
<proteinExistence type="predicted"/>
<reference evidence="2 3" key="1">
    <citation type="submission" date="2016-04" db="EMBL/GenBank/DDBJ databases">
        <title>A degradative enzymes factory behind the ericoid mycorrhizal symbiosis.</title>
        <authorList>
            <consortium name="DOE Joint Genome Institute"/>
            <person name="Martino E."/>
            <person name="Morin E."/>
            <person name="Grelet G."/>
            <person name="Kuo A."/>
            <person name="Kohler A."/>
            <person name="Daghino S."/>
            <person name="Barry K."/>
            <person name="Choi C."/>
            <person name="Cichocki N."/>
            <person name="Clum A."/>
            <person name="Copeland A."/>
            <person name="Hainaut M."/>
            <person name="Haridas S."/>
            <person name="Labutti K."/>
            <person name="Lindquist E."/>
            <person name="Lipzen A."/>
            <person name="Khouja H.-R."/>
            <person name="Murat C."/>
            <person name="Ohm R."/>
            <person name="Olson A."/>
            <person name="Spatafora J."/>
            <person name="Veneault-Fourrey C."/>
            <person name="Henrissat B."/>
            <person name="Grigoriev I."/>
            <person name="Martin F."/>
            <person name="Perotto S."/>
        </authorList>
    </citation>
    <scope>NUCLEOTIDE SEQUENCE [LARGE SCALE GENOMIC DNA]</scope>
    <source>
        <strain evidence="2 3">E</strain>
    </source>
</reference>
<evidence type="ECO:0000313" key="3">
    <source>
        <dbReference type="Proteomes" id="UP000235371"/>
    </source>
</evidence>
<dbReference type="OrthoDB" id="3473305at2759"/>
<dbReference type="GeneID" id="36587738"/>
<evidence type="ECO:0000259" key="1">
    <source>
        <dbReference type="Pfam" id="PF20150"/>
    </source>
</evidence>
<keyword evidence="3" id="KW-1185">Reference proteome</keyword>